<dbReference type="OrthoDB" id="10250320at2759"/>
<feature type="domain" description="Cyclin N-terminal" evidence="2">
    <location>
        <begin position="86"/>
        <end position="191"/>
    </location>
</feature>
<dbReference type="EMBL" id="KL198037">
    <property type="protein sequence ID" value="KDQ14568.1"/>
    <property type="molecule type" value="Genomic_DNA"/>
</dbReference>
<organism evidence="3 4">
    <name type="scientific">Botryobasidium botryosum (strain FD-172 SS1)</name>
    <dbReference type="NCBI Taxonomy" id="930990"/>
    <lineage>
        <taxon>Eukaryota</taxon>
        <taxon>Fungi</taxon>
        <taxon>Dikarya</taxon>
        <taxon>Basidiomycota</taxon>
        <taxon>Agaricomycotina</taxon>
        <taxon>Agaricomycetes</taxon>
        <taxon>Cantharellales</taxon>
        <taxon>Botryobasidiaceae</taxon>
        <taxon>Botryobasidium</taxon>
    </lineage>
</organism>
<dbReference type="Gene3D" id="1.10.472.10">
    <property type="entry name" value="Cyclin-like"/>
    <property type="match status" value="1"/>
</dbReference>
<dbReference type="PANTHER" id="PTHR15615">
    <property type="match status" value="1"/>
</dbReference>
<dbReference type="GO" id="GO:0000307">
    <property type="term" value="C:cyclin-dependent protein kinase holoenzyme complex"/>
    <property type="evidence" value="ECO:0007669"/>
    <property type="project" value="TreeGrafter"/>
</dbReference>
<protein>
    <recommendedName>
        <fullName evidence="2">Cyclin N-terminal domain-containing protein</fullName>
    </recommendedName>
</protein>
<gene>
    <name evidence="3" type="ORF">BOTBODRAFT_174744</name>
</gene>
<accession>A0A067MFI9</accession>
<dbReference type="GO" id="GO:0016538">
    <property type="term" value="F:cyclin-dependent protein serine/threonine kinase regulator activity"/>
    <property type="evidence" value="ECO:0007669"/>
    <property type="project" value="TreeGrafter"/>
</dbReference>
<dbReference type="Pfam" id="PF00134">
    <property type="entry name" value="Cyclin_N"/>
    <property type="match status" value="1"/>
</dbReference>
<keyword evidence="4" id="KW-1185">Reference proteome</keyword>
<dbReference type="HOGENOM" id="CLU_727598_0_0_1"/>
<proteinExistence type="predicted"/>
<dbReference type="Proteomes" id="UP000027195">
    <property type="component" value="Unassembled WGS sequence"/>
</dbReference>
<dbReference type="InterPro" id="IPR036915">
    <property type="entry name" value="Cyclin-like_sf"/>
</dbReference>
<dbReference type="CDD" id="cd20557">
    <property type="entry name" value="CYCLIN_ScPCL1-like"/>
    <property type="match status" value="1"/>
</dbReference>
<dbReference type="STRING" id="930990.A0A067MFI9"/>
<evidence type="ECO:0000313" key="3">
    <source>
        <dbReference type="EMBL" id="KDQ14568.1"/>
    </source>
</evidence>
<evidence type="ECO:0000259" key="2">
    <source>
        <dbReference type="Pfam" id="PF00134"/>
    </source>
</evidence>
<dbReference type="SUPFAM" id="SSF47954">
    <property type="entry name" value="Cyclin-like"/>
    <property type="match status" value="1"/>
</dbReference>
<name>A0A067MFI9_BOTB1</name>
<reference evidence="4" key="1">
    <citation type="journal article" date="2014" name="Proc. Natl. Acad. Sci. U.S.A.">
        <title>Extensive sampling of basidiomycete genomes demonstrates inadequacy of the white-rot/brown-rot paradigm for wood decay fungi.</title>
        <authorList>
            <person name="Riley R."/>
            <person name="Salamov A.A."/>
            <person name="Brown D.W."/>
            <person name="Nagy L.G."/>
            <person name="Floudas D."/>
            <person name="Held B.W."/>
            <person name="Levasseur A."/>
            <person name="Lombard V."/>
            <person name="Morin E."/>
            <person name="Otillar R."/>
            <person name="Lindquist E.A."/>
            <person name="Sun H."/>
            <person name="LaButti K.M."/>
            <person name="Schmutz J."/>
            <person name="Jabbour D."/>
            <person name="Luo H."/>
            <person name="Baker S.E."/>
            <person name="Pisabarro A.G."/>
            <person name="Walton J.D."/>
            <person name="Blanchette R.A."/>
            <person name="Henrissat B."/>
            <person name="Martin F."/>
            <person name="Cullen D."/>
            <person name="Hibbett D.S."/>
            <person name="Grigoriev I.V."/>
        </authorList>
    </citation>
    <scope>NUCLEOTIDE SEQUENCE [LARGE SCALE GENOMIC DNA]</scope>
    <source>
        <strain evidence="4">FD-172 SS1</strain>
    </source>
</reference>
<dbReference type="GO" id="GO:0019901">
    <property type="term" value="F:protein kinase binding"/>
    <property type="evidence" value="ECO:0007669"/>
    <property type="project" value="InterPro"/>
</dbReference>
<feature type="region of interest" description="Disordered" evidence="1">
    <location>
        <begin position="225"/>
        <end position="264"/>
    </location>
</feature>
<evidence type="ECO:0000313" key="4">
    <source>
        <dbReference type="Proteomes" id="UP000027195"/>
    </source>
</evidence>
<feature type="compositionally biased region" description="Polar residues" evidence="1">
    <location>
        <begin position="225"/>
        <end position="235"/>
    </location>
</feature>
<dbReference type="InParanoid" id="A0A067MFI9"/>
<dbReference type="InterPro" id="IPR013922">
    <property type="entry name" value="Cyclin_PHO80-like"/>
</dbReference>
<dbReference type="GO" id="GO:0005634">
    <property type="term" value="C:nucleus"/>
    <property type="evidence" value="ECO:0007669"/>
    <property type="project" value="TreeGrafter"/>
</dbReference>
<dbReference type="AlphaFoldDB" id="A0A067MFI9"/>
<evidence type="ECO:0000256" key="1">
    <source>
        <dbReference type="SAM" id="MobiDB-lite"/>
    </source>
</evidence>
<dbReference type="InterPro" id="IPR006671">
    <property type="entry name" value="Cyclin_N"/>
</dbReference>
<sequence length="380" mass="42330">MSFLRLQPSDYSIFTDEPRPLTPTDAREAVDIIKSAAQTRISQRPLIYICDVIKACIVAGLPEGDALHSASSLHVYRNLFAQPYNIAYDNLQPLDTFIARLLATSCVSTAAVIAALVLMERLVGEIESHVHEYGSATGHCVFLACLIIATKSVSDHWKKMDVWQCATGVIFDKAQIRDMERRVLRSLDYDVILTTEELLVHAKNIMHLKEGRSLSTMPNQLRSFHTSSEISQEAPSTPDLWRDRSTSPTDSDAPSTPPSLHQQLTVDPRCLDLRTVFDDIELEDLHCSLASGVRSVQNRSGTRKRRRHESSPVLPVAFRPKSNATPLKLILRKALENQPPSSSRFRGLLSPVYPTASSSLGSLSTSGWVDSLFRRKRAKV</sequence>
<dbReference type="PANTHER" id="PTHR15615:SF10">
    <property type="entry name" value="PHO85 CYCLIN-2-RELATED"/>
    <property type="match status" value="1"/>
</dbReference>